<dbReference type="Proteomes" id="UP000425916">
    <property type="component" value="Chromosome"/>
</dbReference>
<dbReference type="InterPro" id="IPR004662">
    <property type="entry name" value="AcgluKinase_fam"/>
</dbReference>
<dbReference type="PIRSF" id="PIRSF000728">
    <property type="entry name" value="NAGK"/>
    <property type="match status" value="1"/>
</dbReference>
<feature type="binding site" evidence="9">
    <location>
        <position position="191"/>
    </location>
    <ligand>
        <name>substrate</name>
    </ligand>
</feature>
<reference evidence="11 12" key="1">
    <citation type="submission" date="2019-11" db="EMBL/GenBank/DDBJ databases">
        <title>Genome sequence of Moorella glycerini DSM11254.</title>
        <authorList>
            <person name="Poehlein A."/>
            <person name="Boeer T."/>
            <person name="Daniel R."/>
        </authorList>
    </citation>
    <scope>NUCLEOTIDE SEQUENCE [LARGE SCALE GENOMIC DNA]</scope>
    <source>
        <strain evidence="11 12">DSM 11254</strain>
    </source>
</reference>
<dbReference type="GO" id="GO:0003991">
    <property type="term" value="F:acetylglutamate kinase activity"/>
    <property type="evidence" value="ECO:0007669"/>
    <property type="project" value="UniProtKB-UniRule"/>
</dbReference>
<evidence type="ECO:0000256" key="6">
    <source>
        <dbReference type="ARBA" id="ARBA00022777"/>
    </source>
</evidence>
<protein>
    <recommendedName>
        <fullName evidence="9">Acetylglutamate kinase</fullName>
        <ecNumber evidence="9">2.7.2.8</ecNumber>
    </recommendedName>
    <alternativeName>
        <fullName evidence="9">N-acetyl-L-glutamate 5-phosphotransferase</fullName>
    </alternativeName>
    <alternativeName>
        <fullName evidence="9">NAG kinase</fullName>
        <shortName evidence="9">NAGK</shortName>
    </alternativeName>
</protein>
<feature type="domain" description="Aspartate/glutamate/uridylate kinase" evidence="10">
    <location>
        <begin position="25"/>
        <end position="273"/>
    </location>
</feature>
<evidence type="ECO:0000256" key="2">
    <source>
        <dbReference type="ARBA" id="ARBA00022571"/>
    </source>
</evidence>
<evidence type="ECO:0000256" key="7">
    <source>
        <dbReference type="ARBA" id="ARBA00022840"/>
    </source>
</evidence>
<dbReference type="OrthoDB" id="9803155at2"/>
<feature type="site" description="Transition state stabilizer" evidence="9">
    <location>
        <position position="254"/>
    </location>
</feature>
<proteinExistence type="inferred from homology"/>
<comment type="subcellular location">
    <subcellularLocation>
        <location evidence="9">Cytoplasm</location>
    </subcellularLocation>
</comment>
<feature type="binding site" evidence="9">
    <location>
        <begin position="65"/>
        <end position="66"/>
    </location>
    <ligand>
        <name>substrate</name>
    </ligand>
</feature>
<comment type="catalytic activity">
    <reaction evidence="8 9">
        <text>N-acetyl-L-glutamate + ATP = N-acetyl-L-glutamyl 5-phosphate + ADP</text>
        <dbReference type="Rhea" id="RHEA:14629"/>
        <dbReference type="ChEBI" id="CHEBI:30616"/>
        <dbReference type="ChEBI" id="CHEBI:44337"/>
        <dbReference type="ChEBI" id="CHEBI:57936"/>
        <dbReference type="ChEBI" id="CHEBI:456216"/>
        <dbReference type="EC" id="2.7.2.8"/>
    </reaction>
</comment>
<evidence type="ECO:0000256" key="1">
    <source>
        <dbReference type="ARBA" id="ARBA00004828"/>
    </source>
</evidence>
<feature type="site" description="Transition state stabilizer" evidence="9">
    <location>
        <position position="30"/>
    </location>
</feature>
<comment type="function">
    <text evidence="9">Catalyzes the ATP-dependent phosphorylation of N-acetyl-L-glutamate.</text>
</comment>
<dbReference type="FunFam" id="3.40.1160.10:FF:000004">
    <property type="entry name" value="Acetylglutamate kinase"/>
    <property type="match status" value="1"/>
</dbReference>
<evidence type="ECO:0000256" key="4">
    <source>
        <dbReference type="ARBA" id="ARBA00022679"/>
    </source>
</evidence>
<dbReference type="Gene3D" id="3.40.1160.10">
    <property type="entry name" value="Acetylglutamate kinase-like"/>
    <property type="match status" value="1"/>
</dbReference>
<keyword evidence="9" id="KW-0963">Cytoplasm</keyword>
<organism evidence="11 12">
    <name type="scientific">Neomoorella glycerini</name>
    <dbReference type="NCBI Taxonomy" id="55779"/>
    <lineage>
        <taxon>Bacteria</taxon>
        <taxon>Bacillati</taxon>
        <taxon>Bacillota</taxon>
        <taxon>Clostridia</taxon>
        <taxon>Neomoorellales</taxon>
        <taxon>Neomoorellaceae</taxon>
        <taxon>Neomoorella</taxon>
    </lineage>
</organism>
<dbReference type="GO" id="GO:0042450">
    <property type="term" value="P:L-arginine biosynthetic process via ornithine"/>
    <property type="evidence" value="ECO:0007669"/>
    <property type="project" value="UniProtKB-UniRule"/>
</dbReference>
<dbReference type="RefSeq" id="WP_156272095.1">
    <property type="nucleotide sequence ID" value="NZ_CP046244.1"/>
</dbReference>
<keyword evidence="3 9" id="KW-0028">Amino-acid biosynthesis</keyword>
<evidence type="ECO:0000256" key="9">
    <source>
        <dbReference type="HAMAP-Rule" id="MF_00082"/>
    </source>
</evidence>
<dbReference type="InterPro" id="IPR036393">
    <property type="entry name" value="AceGlu_kinase-like_sf"/>
</dbReference>
<dbReference type="PANTHER" id="PTHR23342">
    <property type="entry name" value="N-ACETYLGLUTAMATE SYNTHASE"/>
    <property type="match status" value="1"/>
</dbReference>
<feature type="binding site" evidence="9">
    <location>
        <position position="87"/>
    </location>
    <ligand>
        <name>substrate</name>
    </ligand>
</feature>
<evidence type="ECO:0000313" key="11">
    <source>
        <dbReference type="EMBL" id="QGP91546.1"/>
    </source>
</evidence>
<keyword evidence="6 9" id="KW-0418">Kinase</keyword>
<dbReference type="GO" id="GO:0005524">
    <property type="term" value="F:ATP binding"/>
    <property type="evidence" value="ECO:0007669"/>
    <property type="project" value="UniProtKB-UniRule"/>
</dbReference>
<sequence length="297" mass="31956">MPLSPLEKTEILIEALPYIRQFYGKTVVIKYGGHAMTNCDLKRAVMQDAVLMHLVGMRPVIVHGGGPEITGMLKRLGKQSQFIQGQRVTDAETMEIVEMVLVGKINKEIVTNIHRYGGKAIGLCGKDGHLIEARKQLTHIQQEDGAEVELDLGFVGRVERINPGIIETVITEGYIPVVAPIGVGPEGESYNINADLVAGELAVALKADKLVLLTDVEGILADRNDPGSLISALEVGRVPELIRQGVIAGGMIPKVNCCIRALEGGVKKTHIIDGRIPHSILLEIFTDTGVGTMVVPG</sequence>
<comment type="pathway">
    <text evidence="1 9">Amino-acid biosynthesis; L-arginine biosynthesis; N(2)-acetyl-L-ornithine from L-glutamate: step 2/4.</text>
</comment>
<comment type="similarity">
    <text evidence="9">Belongs to the acetylglutamate kinase family. ArgB subfamily.</text>
</comment>
<accession>A0A6I5ZP39</accession>
<dbReference type="AlphaFoldDB" id="A0A6I5ZP39"/>
<evidence type="ECO:0000313" key="12">
    <source>
        <dbReference type="Proteomes" id="UP000425916"/>
    </source>
</evidence>
<dbReference type="InterPro" id="IPR037528">
    <property type="entry name" value="ArgB"/>
</dbReference>
<dbReference type="InterPro" id="IPR001048">
    <property type="entry name" value="Asp/Glu/Uridylate_kinase"/>
</dbReference>
<dbReference type="InterPro" id="IPR001057">
    <property type="entry name" value="Glu/AcGlu_kinase"/>
</dbReference>
<evidence type="ECO:0000259" key="10">
    <source>
        <dbReference type="Pfam" id="PF00696"/>
    </source>
</evidence>
<keyword evidence="4 9" id="KW-0808">Transferase</keyword>
<gene>
    <name evidence="9 11" type="primary">argB</name>
    <name evidence="11" type="ORF">MGLY_08820</name>
</gene>
<dbReference type="SUPFAM" id="SSF53633">
    <property type="entry name" value="Carbamate kinase-like"/>
    <property type="match status" value="1"/>
</dbReference>
<evidence type="ECO:0000256" key="8">
    <source>
        <dbReference type="ARBA" id="ARBA00048141"/>
    </source>
</evidence>
<dbReference type="CDD" id="cd04250">
    <property type="entry name" value="AAK_NAGK-C"/>
    <property type="match status" value="1"/>
</dbReference>
<dbReference type="PRINTS" id="PR00474">
    <property type="entry name" value="GLU5KINASE"/>
</dbReference>
<dbReference type="EMBL" id="CP046244">
    <property type="protein sequence ID" value="QGP91546.1"/>
    <property type="molecule type" value="Genomic_DNA"/>
</dbReference>
<keyword evidence="2 9" id="KW-0055">Arginine biosynthesis</keyword>
<evidence type="ECO:0000256" key="3">
    <source>
        <dbReference type="ARBA" id="ARBA00022605"/>
    </source>
</evidence>
<dbReference type="HAMAP" id="MF_00082">
    <property type="entry name" value="ArgB"/>
    <property type="match status" value="1"/>
</dbReference>
<dbReference type="NCBIfam" id="TIGR00761">
    <property type="entry name" value="argB"/>
    <property type="match status" value="1"/>
</dbReference>
<dbReference type="EC" id="2.7.2.8" evidence="9"/>
<name>A0A6I5ZP39_9FIRM</name>
<dbReference type="Pfam" id="PF00696">
    <property type="entry name" value="AA_kinase"/>
    <property type="match status" value="1"/>
</dbReference>
<dbReference type="UniPathway" id="UPA00068">
    <property type="reaction ID" value="UER00107"/>
</dbReference>
<evidence type="ECO:0000256" key="5">
    <source>
        <dbReference type="ARBA" id="ARBA00022741"/>
    </source>
</evidence>
<dbReference type="InterPro" id="IPR041727">
    <property type="entry name" value="NAGK-C"/>
</dbReference>
<keyword evidence="5 9" id="KW-0547">Nucleotide-binding</keyword>
<keyword evidence="12" id="KW-1185">Reference proteome</keyword>
<keyword evidence="7 9" id="KW-0067">ATP-binding</keyword>
<dbReference type="GO" id="GO:0005737">
    <property type="term" value="C:cytoplasm"/>
    <property type="evidence" value="ECO:0007669"/>
    <property type="project" value="UniProtKB-SubCell"/>
</dbReference>
<dbReference type="PANTHER" id="PTHR23342:SF0">
    <property type="entry name" value="N-ACETYLGLUTAMATE SYNTHASE, MITOCHONDRIAL"/>
    <property type="match status" value="1"/>
</dbReference>